<dbReference type="PANTHER" id="PTHR43649:SF12">
    <property type="entry name" value="DIACETYLCHITOBIOSE BINDING PROTEIN DASA"/>
    <property type="match status" value="1"/>
</dbReference>
<dbReference type="InterPro" id="IPR006059">
    <property type="entry name" value="SBP"/>
</dbReference>
<comment type="caution">
    <text evidence="1">The sequence shown here is derived from an EMBL/GenBank/DDBJ whole genome shotgun (WGS) entry which is preliminary data.</text>
</comment>
<evidence type="ECO:0000313" key="1">
    <source>
        <dbReference type="EMBL" id="NOU66040.1"/>
    </source>
</evidence>
<dbReference type="Pfam" id="PF01547">
    <property type="entry name" value="SBP_bac_1"/>
    <property type="match status" value="1"/>
</dbReference>
<dbReference type="EMBL" id="WHNY01000060">
    <property type="protein sequence ID" value="NOU66040.1"/>
    <property type="molecule type" value="Genomic_DNA"/>
</dbReference>
<dbReference type="Proteomes" id="UP000653578">
    <property type="component" value="Unassembled WGS sequence"/>
</dbReference>
<dbReference type="Gene3D" id="3.40.190.10">
    <property type="entry name" value="Periplasmic binding protein-like II"/>
    <property type="match status" value="2"/>
</dbReference>
<evidence type="ECO:0000313" key="2">
    <source>
        <dbReference type="Proteomes" id="UP000653578"/>
    </source>
</evidence>
<name>A0ABX1XC39_9BACL</name>
<gene>
    <name evidence="1" type="ORF">GC096_18550</name>
</gene>
<dbReference type="InterPro" id="IPR050490">
    <property type="entry name" value="Bact_solute-bd_prot1"/>
</dbReference>
<organism evidence="1 2">
    <name type="scientific">Paenibacillus plantarum</name>
    <dbReference type="NCBI Taxonomy" id="2654975"/>
    <lineage>
        <taxon>Bacteria</taxon>
        <taxon>Bacillati</taxon>
        <taxon>Bacillota</taxon>
        <taxon>Bacilli</taxon>
        <taxon>Bacillales</taxon>
        <taxon>Paenibacillaceae</taxon>
        <taxon>Paenibacillus</taxon>
    </lineage>
</organism>
<sequence length="588" mass="64917">MPQLLLLLFPCYCYFRLSSASLSRALWLARSKADTLIINYSGRSFYMKKKYTALMLTVAIAPSLLAGCQSSKDKAASSDSTVTSPSASATASVQGYDGKNNLKVSDTPVTISLFYPFGANGAPKGDMPVWQEAAKITNVTMKNIANASITDDRQSFNTMLSSGDLPDIIQGFRTNINPVISQGVFLPLDDLINQYAPNIKKFLADYPDAKRAGLGADGKMYTITGTLGGEPGKVLPSMGYFLRQDWLDKLGLKVPKTQDEYKKVLYAFRQQDPNGNGKQDEIPFFYRNKGIGPLLQLWDAKEGWYIGKDDKVHHGKAEPEYRTALKELSQWYKDGIIDPEIFTRGSQARQFLLGNNLGGATIDWFSSTAAVNDTAKAQVPAINFVAIAPPADVTGKVKFNQTREPIHGYAWGISAKTKDPVTVIRYMDFFFSEKGERLVDFGLEGTHYKLENNVPVPLPAALTNPGGYPNFLRSIGAGYEIGSRGSLVGELSGMNDIGKKGFTMYQDSDWLVKPFPVLSFTEAEKKTIDSAMANMTPFIDEYEQKGLMAAQAIDATWDKHLEEMNKLNLQIVLDAYNSAYARFKLEAK</sequence>
<dbReference type="SUPFAM" id="SSF53850">
    <property type="entry name" value="Periplasmic binding protein-like II"/>
    <property type="match status" value="1"/>
</dbReference>
<accession>A0ABX1XC39</accession>
<keyword evidence="2" id="KW-1185">Reference proteome</keyword>
<protein>
    <submittedName>
        <fullName evidence="1">Extracellular solute-binding protein</fullName>
    </submittedName>
</protein>
<proteinExistence type="predicted"/>
<dbReference type="PANTHER" id="PTHR43649">
    <property type="entry name" value="ARABINOSE-BINDING PROTEIN-RELATED"/>
    <property type="match status" value="1"/>
</dbReference>
<reference evidence="1 2" key="1">
    <citation type="submission" date="2019-10" db="EMBL/GenBank/DDBJ databases">
        <title>Description of Paenibacillus humi sp. nov.</title>
        <authorList>
            <person name="Carlier A."/>
            <person name="Qi S."/>
        </authorList>
    </citation>
    <scope>NUCLEOTIDE SEQUENCE [LARGE SCALE GENOMIC DNA]</scope>
    <source>
        <strain evidence="1 2">LMG 31461</strain>
    </source>
</reference>